<evidence type="ECO:0000256" key="1">
    <source>
        <dbReference type="ARBA" id="ARBA00022714"/>
    </source>
</evidence>
<evidence type="ECO:0000259" key="6">
    <source>
        <dbReference type="SMART" id="SM00704"/>
    </source>
</evidence>
<dbReference type="STRING" id="307507.A0A2V0PA40"/>
<dbReference type="SMART" id="SM00704">
    <property type="entry name" value="ZnF_CDGSH"/>
    <property type="match status" value="1"/>
</dbReference>
<dbReference type="Gene3D" id="3.40.5.90">
    <property type="entry name" value="CDGSH iron-sulfur domain, mitoNEET-type"/>
    <property type="match status" value="1"/>
</dbReference>
<keyword evidence="4" id="KW-0411">Iron-sulfur</keyword>
<accession>A0A2V0PA40</accession>
<dbReference type="AlphaFoldDB" id="A0A2V0PA40"/>
<evidence type="ECO:0000256" key="4">
    <source>
        <dbReference type="ARBA" id="ARBA00023014"/>
    </source>
</evidence>
<dbReference type="FunCoup" id="A0A2V0PA40">
    <property type="interactions" value="1148"/>
</dbReference>
<feature type="domain" description="Iron-binding zinc finger CDGSH type" evidence="6">
    <location>
        <begin position="43"/>
        <end position="82"/>
    </location>
</feature>
<dbReference type="GO" id="GO:0046872">
    <property type="term" value="F:metal ion binding"/>
    <property type="evidence" value="ECO:0007669"/>
    <property type="project" value="UniProtKB-KW"/>
</dbReference>
<protein>
    <recommendedName>
        <fullName evidence="6">Iron-binding zinc finger CDGSH type domain-containing protein</fullName>
    </recommendedName>
</protein>
<dbReference type="EMBL" id="BDRX01000085">
    <property type="protein sequence ID" value="GBF96714.1"/>
    <property type="molecule type" value="Genomic_DNA"/>
</dbReference>
<evidence type="ECO:0000256" key="5">
    <source>
        <dbReference type="ARBA" id="ARBA00034078"/>
    </source>
</evidence>
<dbReference type="InterPro" id="IPR042216">
    <property type="entry name" value="MitoNEET_CISD"/>
</dbReference>
<keyword evidence="1" id="KW-0001">2Fe-2S</keyword>
<evidence type="ECO:0000256" key="3">
    <source>
        <dbReference type="ARBA" id="ARBA00023004"/>
    </source>
</evidence>
<organism evidence="7 8">
    <name type="scientific">Raphidocelis subcapitata</name>
    <dbReference type="NCBI Taxonomy" id="307507"/>
    <lineage>
        <taxon>Eukaryota</taxon>
        <taxon>Viridiplantae</taxon>
        <taxon>Chlorophyta</taxon>
        <taxon>core chlorophytes</taxon>
        <taxon>Chlorophyceae</taxon>
        <taxon>CS clade</taxon>
        <taxon>Sphaeropleales</taxon>
        <taxon>Selenastraceae</taxon>
        <taxon>Raphidocelis</taxon>
    </lineage>
</organism>
<dbReference type="GO" id="GO:0051537">
    <property type="term" value="F:2 iron, 2 sulfur cluster binding"/>
    <property type="evidence" value="ECO:0007669"/>
    <property type="project" value="UniProtKB-KW"/>
</dbReference>
<dbReference type="GO" id="GO:0005741">
    <property type="term" value="C:mitochondrial outer membrane"/>
    <property type="evidence" value="ECO:0007669"/>
    <property type="project" value="TreeGrafter"/>
</dbReference>
<dbReference type="Pfam" id="PF09360">
    <property type="entry name" value="zf-CDGSH"/>
    <property type="match status" value="1"/>
</dbReference>
<dbReference type="PANTHER" id="PTHR13680:SF5">
    <property type="entry name" value="CDGSH IRON-SULFUR DOMAIN-CONTAINING PROTEIN 1"/>
    <property type="match status" value="1"/>
</dbReference>
<dbReference type="FunFam" id="3.40.5.90:FF:000001">
    <property type="entry name" value="CDGSH iron-sulfur domain-containing protein 1"/>
    <property type="match status" value="1"/>
</dbReference>
<dbReference type="InParanoid" id="A0A2V0PA40"/>
<dbReference type="GO" id="GO:0010506">
    <property type="term" value="P:regulation of autophagy"/>
    <property type="evidence" value="ECO:0007669"/>
    <property type="project" value="InterPro"/>
</dbReference>
<dbReference type="Proteomes" id="UP000247498">
    <property type="component" value="Unassembled WGS sequence"/>
</dbReference>
<evidence type="ECO:0000256" key="2">
    <source>
        <dbReference type="ARBA" id="ARBA00022723"/>
    </source>
</evidence>
<evidence type="ECO:0000313" key="8">
    <source>
        <dbReference type="Proteomes" id="UP000247498"/>
    </source>
</evidence>
<dbReference type="InterPro" id="IPR045131">
    <property type="entry name" value="CISD1/2"/>
</dbReference>
<keyword evidence="3" id="KW-0408">Iron</keyword>
<proteinExistence type="predicted"/>
<sequence>MAMSLRASLARVAAQPARVGRRSVVSVQATGVINPSVKKDLDKVVDTIKADEIEGKKGVFCRCWRSAKFPYCDGKHAAHNKETGDNVGPLIIEKP</sequence>
<gene>
    <name evidence="7" type="ORF">Rsub_09456</name>
</gene>
<dbReference type="PANTHER" id="PTHR13680">
    <property type="entry name" value="CDGSH IRON-SULFUR DOMAIN-CONTAINING PROTEIN 1"/>
    <property type="match status" value="1"/>
</dbReference>
<keyword evidence="8" id="KW-1185">Reference proteome</keyword>
<keyword evidence="2" id="KW-0479">Metal-binding</keyword>
<evidence type="ECO:0000313" key="7">
    <source>
        <dbReference type="EMBL" id="GBF96714.1"/>
    </source>
</evidence>
<dbReference type="OrthoDB" id="449252at2759"/>
<name>A0A2V0PA40_9CHLO</name>
<dbReference type="InterPro" id="IPR018967">
    <property type="entry name" value="FeS-contain_CDGSH-typ"/>
</dbReference>
<comment type="caution">
    <text evidence="7">The sequence shown here is derived from an EMBL/GenBank/DDBJ whole genome shotgun (WGS) entry which is preliminary data.</text>
</comment>
<reference evidence="7 8" key="1">
    <citation type="journal article" date="2018" name="Sci. Rep.">
        <title>Raphidocelis subcapitata (=Pseudokirchneriella subcapitata) provides an insight into genome evolution and environmental adaptations in the Sphaeropleales.</title>
        <authorList>
            <person name="Suzuki S."/>
            <person name="Yamaguchi H."/>
            <person name="Nakajima N."/>
            <person name="Kawachi M."/>
        </authorList>
    </citation>
    <scope>NUCLEOTIDE SEQUENCE [LARGE SCALE GENOMIC DNA]</scope>
    <source>
        <strain evidence="7 8">NIES-35</strain>
    </source>
</reference>
<comment type="cofactor">
    <cofactor evidence="5">
        <name>[2Fe-2S] cluster</name>
        <dbReference type="ChEBI" id="CHEBI:190135"/>
    </cofactor>
</comment>